<dbReference type="Pfam" id="PF13843">
    <property type="entry name" value="DDE_Tnp_1_7"/>
    <property type="match status" value="1"/>
</dbReference>
<accession>A0A8R1WY89</accession>
<dbReference type="AlphaFoldDB" id="A0A8R1WY89"/>
<reference evidence="3" key="1">
    <citation type="submission" date="2010-06" db="EMBL/GenBank/DDBJ databases">
        <authorList>
            <person name="Jiang H."/>
            <person name="Abraham K."/>
            <person name="Ali S."/>
            <person name="Alsbrooks S.L."/>
            <person name="Anim B.N."/>
            <person name="Anosike U.S."/>
            <person name="Attaway T."/>
            <person name="Bandaranaike D.P."/>
            <person name="Battles P.K."/>
            <person name="Bell S.N."/>
            <person name="Bell A.V."/>
            <person name="Beltran B."/>
            <person name="Bickham C."/>
            <person name="Bustamante Y."/>
            <person name="Caleb T."/>
            <person name="Canada A."/>
            <person name="Cardenas V."/>
            <person name="Carter K."/>
            <person name="Chacko J."/>
            <person name="Chandrabose M.N."/>
            <person name="Chavez D."/>
            <person name="Chavez A."/>
            <person name="Chen L."/>
            <person name="Chu H.-S."/>
            <person name="Claassen K.J."/>
            <person name="Cockrell R."/>
            <person name="Collins M."/>
            <person name="Cooper J.A."/>
            <person name="Cree A."/>
            <person name="Curry S.M."/>
            <person name="Da Y."/>
            <person name="Dao M.D."/>
            <person name="Das B."/>
            <person name="Davila M.-L."/>
            <person name="Davy-Carroll L."/>
            <person name="Denson S."/>
            <person name="Dinh H."/>
            <person name="Ebong V.E."/>
            <person name="Edwards J.R."/>
            <person name="Egan A."/>
            <person name="El-Daye J."/>
            <person name="Escobedo L."/>
            <person name="Fernandez S."/>
            <person name="Fernando P.R."/>
            <person name="Flagg N."/>
            <person name="Forbes L.D."/>
            <person name="Fowler R.G."/>
            <person name="Fu Q."/>
            <person name="Gabisi R.A."/>
            <person name="Ganer J."/>
            <person name="Garbino Pronczuk A."/>
            <person name="Garcia R.M."/>
            <person name="Garner T."/>
            <person name="Garrett T.E."/>
            <person name="Gonzalez D.A."/>
            <person name="Hamid H."/>
            <person name="Hawkins E.S."/>
            <person name="Hirani K."/>
            <person name="Hogues M.E."/>
            <person name="Hollins B."/>
            <person name="Hsiao C.-H."/>
            <person name="Jabil R."/>
            <person name="James M.L."/>
            <person name="Jhangiani S.N."/>
            <person name="Johnson B."/>
            <person name="Johnson Q."/>
            <person name="Joshi V."/>
            <person name="Kalu J.B."/>
            <person name="Kam C."/>
            <person name="Kashfia A."/>
            <person name="Keebler J."/>
            <person name="Kisamo H."/>
            <person name="Kovar C.L."/>
            <person name="Lago L.A."/>
            <person name="Lai C.-Y."/>
            <person name="Laidlaw J."/>
            <person name="Lara F."/>
            <person name="Le T.-K."/>
            <person name="Lee S.L."/>
            <person name="Legall F.H."/>
            <person name="Lemon S.J."/>
            <person name="Lewis L.R."/>
            <person name="Li B."/>
            <person name="Liu Y."/>
            <person name="Liu Y.-S."/>
            <person name="Lopez J."/>
            <person name="Lozado R.J."/>
            <person name="Lu J."/>
            <person name="Madu R.C."/>
            <person name="Maheshwari M."/>
            <person name="Maheshwari R."/>
            <person name="Malloy K."/>
            <person name="Martinez E."/>
            <person name="Mathew T."/>
            <person name="Mercado I.C."/>
            <person name="Mercado C."/>
            <person name="Meyer B."/>
            <person name="Montgomery K."/>
            <person name="Morgan M.B."/>
            <person name="Munidasa M."/>
            <person name="Nazareth L.V."/>
            <person name="Nelson J."/>
            <person name="Ng B.M."/>
            <person name="Nguyen N.B."/>
            <person name="Nguyen P.Q."/>
            <person name="Nguyen T."/>
            <person name="Obregon M."/>
            <person name="Okwuonu G.O."/>
            <person name="Onwere C.G."/>
            <person name="Orozco G."/>
            <person name="Parra A."/>
            <person name="Patel S."/>
            <person name="Patil S."/>
            <person name="Perez A."/>
            <person name="Perez Y."/>
            <person name="Pham C."/>
            <person name="Primus E.L."/>
            <person name="Pu L.-L."/>
            <person name="Puazo M."/>
            <person name="Qin X."/>
            <person name="Quiroz J.B."/>
            <person name="Reese J."/>
            <person name="Richards S."/>
            <person name="Rives C.M."/>
            <person name="Robberts R."/>
            <person name="Ruiz S.J."/>
            <person name="Ruiz M.J."/>
            <person name="Santibanez J."/>
            <person name="Schneider B.W."/>
            <person name="Sisson I."/>
            <person name="Smith M."/>
            <person name="Sodergren E."/>
            <person name="Song X.-Z."/>
            <person name="Song B.B."/>
            <person name="Summersgill H."/>
            <person name="Thelus R."/>
            <person name="Thornton R.D."/>
            <person name="Trejos Z.Y."/>
            <person name="Usmani K."/>
            <person name="Vattathil S."/>
            <person name="Villasana D."/>
            <person name="Walker D.L."/>
            <person name="Wang S."/>
            <person name="Wang K."/>
            <person name="White C.S."/>
            <person name="Williams A.C."/>
            <person name="Williamson J."/>
            <person name="Wilson K."/>
            <person name="Woghiren I.O."/>
            <person name="Woodworth J.R."/>
            <person name="Worley K.C."/>
            <person name="Wright R.A."/>
            <person name="Wu W."/>
            <person name="Young L."/>
            <person name="Zhang L."/>
            <person name="Zhang J."/>
            <person name="Zhu Y."/>
            <person name="Muzny D.M."/>
            <person name="Weinstock G."/>
            <person name="Gibbs R.A."/>
        </authorList>
    </citation>
    <scope>NUCLEOTIDE SEQUENCE [LARGE SCALE GENOMIC DNA]</scope>
    <source>
        <strain evidence="3">LSR1</strain>
    </source>
</reference>
<name>A0A8R1WY89_ACYPI</name>
<dbReference type="Proteomes" id="UP000007819">
    <property type="component" value="Chromosome X"/>
</dbReference>
<sequence length="201" mass="23219">MPELKNKLAVGDVQSAHTKNIMVLKWVDRREVFMLSTKFDSNLDDSGKFDRKGNLVKKPICVINYNQCMGSIDKTDMLLSSVECVRKTSKWYNKIFFHLIDLSILNAFSAFKTVTGQNMPHAIFQLEVIRQLLEKYGVNTVSPRGRPCTKDQPFRLSARHFPSDVKKLDSGKVQRRKCIVCTRNNKRKDTMYMYQECDVGL</sequence>
<dbReference type="EnsemblMetazoa" id="XM_008180474.1">
    <property type="protein sequence ID" value="XP_008178696.1"/>
    <property type="gene ID" value="LOC103307946"/>
</dbReference>
<dbReference type="PANTHER" id="PTHR46599:SF3">
    <property type="entry name" value="PIGGYBAC TRANSPOSABLE ELEMENT-DERIVED PROTEIN 4"/>
    <property type="match status" value="1"/>
</dbReference>
<dbReference type="PANTHER" id="PTHR46599">
    <property type="entry name" value="PIGGYBAC TRANSPOSABLE ELEMENT-DERIVED PROTEIN 4"/>
    <property type="match status" value="1"/>
</dbReference>
<dbReference type="GeneID" id="103307946"/>
<evidence type="ECO:0000313" key="2">
    <source>
        <dbReference type="EnsemblMetazoa" id="XP_008178696.1"/>
    </source>
</evidence>
<feature type="domain" description="PiggyBac transposable element-derived protein" evidence="1">
    <location>
        <begin position="2"/>
        <end position="108"/>
    </location>
</feature>
<proteinExistence type="predicted"/>
<dbReference type="OrthoDB" id="6604583at2759"/>
<reference evidence="2" key="2">
    <citation type="submission" date="2022-06" db="UniProtKB">
        <authorList>
            <consortium name="EnsemblMetazoa"/>
        </authorList>
    </citation>
    <scope>IDENTIFICATION</scope>
</reference>
<keyword evidence="3" id="KW-1185">Reference proteome</keyword>
<evidence type="ECO:0000313" key="3">
    <source>
        <dbReference type="Proteomes" id="UP000007819"/>
    </source>
</evidence>
<dbReference type="RefSeq" id="XP_008178696.1">
    <property type="nucleotide sequence ID" value="XM_008180474.1"/>
</dbReference>
<organism evidence="2 3">
    <name type="scientific">Acyrthosiphon pisum</name>
    <name type="common">Pea aphid</name>
    <dbReference type="NCBI Taxonomy" id="7029"/>
    <lineage>
        <taxon>Eukaryota</taxon>
        <taxon>Metazoa</taxon>
        <taxon>Ecdysozoa</taxon>
        <taxon>Arthropoda</taxon>
        <taxon>Hexapoda</taxon>
        <taxon>Insecta</taxon>
        <taxon>Pterygota</taxon>
        <taxon>Neoptera</taxon>
        <taxon>Paraneoptera</taxon>
        <taxon>Hemiptera</taxon>
        <taxon>Sternorrhyncha</taxon>
        <taxon>Aphidomorpha</taxon>
        <taxon>Aphidoidea</taxon>
        <taxon>Aphididae</taxon>
        <taxon>Macrosiphini</taxon>
        <taxon>Acyrthosiphon</taxon>
    </lineage>
</organism>
<dbReference type="InterPro" id="IPR029526">
    <property type="entry name" value="PGBD"/>
</dbReference>
<evidence type="ECO:0000259" key="1">
    <source>
        <dbReference type="Pfam" id="PF13843"/>
    </source>
</evidence>
<protein>
    <recommendedName>
        <fullName evidence="1">PiggyBac transposable element-derived protein domain-containing protein</fullName>
    </recommendedName>
</protein>
<dbReference type="OMA" id="SQWIFRR"/>
<dbReference type="KEGG" id="api:103307946"/>